<evidence type="ECO:0000259" key="8">
    <source>
        <dbReference type="PROSITE" id="PS50928"/>
    </source>
</evidence>
<evidence type="ECO:0000256" key="4">
    <source>
        <dbReference type="ARBA" id="ARBA00022692"/>
    </source>
</evidence>
<keyword evidence="10" id="KW-1185">Reference proteome</keyword>
<evidence type="ECO:0000256" key="2">
    <source>
        <dbReference type="ARBA" id="ARBA00022448"/>
    </source>
</evidence>
<proteinExistence type="inferred from homology"/>
<dbReference type="InterPro" id="IPR035906">
    <property type="entry name" value="MetI-like_sf"/>
</dbReference>
<dbReference type="Gene3D" id="1.10.3720.10">
    <property type="entry name" value="MetI-like"/>
    <property type="match status" value="1"/>
</dbReference>
<protein>
    <submittedName>
        <fullName evidence="9">Multiple sugar transport system permease protein</fullName>
    </submittedName>
</protein>
<keyword evidence="5 7" id="KW-1133">Transmembrane helix</keyword>
<keyword evidence="3" id="KW-1003">Cell membrane</keyword>
<dbReference type="Pfam" id="PF00528">
    <property type="entry name" value="BPD_transp_1"/>
    <property type="match status" value="1"/>
</dbReference>
<dbReference type="Proteomes" id="UP001242480">
    <property type="component" value="Unassembled WGS sequence"/>
</dbReference>
<feature type="transmembrane region" description="Helical" evidence="7">
    <location>
        <begin position="27"/>
        <end position="51"/>
    </location>
</feature>
<organism evidence="9 10">
    <name type="scientific">Labrys wisconsinensis</name>
    <dbReference type="NCBI Taxonomy" id="425677"/>
    <lineage>
        <taxon>Bacteria</taxon>
        <taxon>Pseudomonadati</taxon>
        <taxon>Pseudomonadota</taxon>
        <taxon>Alphaproteobacteria</taxon>
        <taxon>Hyphomicrobiales</taxon>
        <taxon>Xanthobacteraceae</taxon>
        <taxon>Labrys</taxon>
    </lineage>
</organism>
<feature type="transmembrane region" description="Helical" evidence="7">
    <location>
        <begin position="262"/>
        <end position="281"/>
    </location>
</feature>
<evidence type="ECO:0000256" key="5">
    <source>
        <dbReference type="ARBA" id="ARBA00022989"/>
    </source>
</evidence>
<keyword evidence="4 7" id="KW-0812">Transmembrane</keyword>
<dbReference type="InterPro" id="IPR000515">
    <property type="entry name" value="MetI-like"/>
</dbReference>
<dbReference type="RefSeq" id="WP_307273036.1">
    <property type="nucleotide sequence ID" value="NZ_JAUSVX010000004.1"/>
</dbReference>
<comment type="subcellular location">
    <subcellularLocation>
        <location evidence="1 7">Cell membrane</location>
        <topology evidence="1 7">Multi-pass membrane protein</topology>
    </subcellularLocation>
</comment>
<evidence type="ECO:0000256" key="7">
    <source>
        <dbReference type="RuleBase" id="RU363032"/>
    </source>
</evidence>
<gene>
    <name evidence="9" type="ORF">QO011_002889</name>
</gene>
<keyword evidence="9" id="KW-0762">Sugar transport</keyword>
<comment type="similarity">
    <text evidence="7">Belongs to the binding-protein-dependent transport system permease family.</text>
</comment>
<accession>A0ABU0J8W6</accession>
<comment type="caution">
    <text evidence="9">The sequence shown here is derived from an EMBL/GenBank/DDBJ whole genome shotgun (WGS) entry which is preliminary data.</text>
</comment>
<evidence type="ECO:0000313" key="10">
    <source>
        <dbReference type="Proteomes" id="UP001242480"/>
    </source>
</evidence>
<keyword evidence="6 7" id="KW-0472">Membrane</keyword>
<dbReference type="EMBL" id="JAUSVX010000004">
    <property type="protein sequence ID" value="MDQ0469873.1"/>
    <property type="molecule type" value="Genomic_DNA"/>
</dbReference>
<feature type="transmembrane region" description="Helical" evidence="7">
    <location>
        <begin position="157"/>
        <end position="176"/>
    </location>
</feature>
<feature type="transmembrane region" description="Helical" evidence="7">
    <location>
        <begin position="123"/>
        <end position="145"/>
    </location>
</feature>
<evidence type="ECO:0000256" key="1">
    <source>
        <dbReference type="ARBA" id="ARBA00004651"/>
    </source>
</evidence>
<dbReference type="CDD" id="cd06261">
    <property type="entry name" value="TM_PBP2"/>
    <property type="match status" value="1"/>
</dbReference>
<sequence>MKAAALDAGLSPAASETARRHARANRAVFWIAVAVSLLWIAPFYYAAITVFKSGSDYVQGGPLALPASLAPVVDNIVQAWIRTSMASGMLNSLLYGTVGAGAAVLIAASAAFGLARLDVRGRAFWFLLIFSGTIFPFQIYLIPLFQSFARLGLLDTRIGLLLVYIAICIPFPTLVLKNYMGQLPRELDEAARMDGCSEWRIFRSIVLPNCRGPLIATFLLQFNWIWNDLVFSMVLTVDESKRSIMNSLMVFQGNYAGTTPNLVVTATVLASLPTLGLFFLLRRYFMQGLALQTA</sequence>
<feature type="domain" description="ABC transmembrane type-1" evidence="8">
    <location>
        <begin position="89"/>
        <end position="281"/>
    </location>
</feature>
<keyword evidence="2 7" id="KW-0813">Transport</keyword>
<name>A0ABU0J8W6_9HYPH</name>
<dbReference type="PROSITE" id="PS50928">
    <property type="entry name" value="ABC_TM1"/>
    <property type="match status" value="1"/>
</dbReference>
<feature type="transmembrane region" description="Helical" evidence="7">
    <location>
        <begin position="93"/>
        <end position="117"/>
    </location>
</feature>
<dbReference type="PANTHER" id="PTHR43744:SF12">
    <property type="entry name" value="ABC TRANSPORTER PERMEASE PROTEIN MG189-RELATED"/>
    <property type="match status" value="1"/>
</dbReference>
<reference evidence="9 10" key="1">
    <citation type="submission" date="2023-07" db="EMBL/GenBank/DDBJ databases">
        <title>Genomic Encyclopedia of Type Strains, Phase IV (KMG-IV): sequencing the most valuable type-strain genomes for metagenomic binning, comparative biology and taxonomic classification.</title>
        <authorList>
            <person name="Goeker M."/>
        </authorList>
    </citation>
    <scope>NUCLEOTIDE SEQUENCE [LARGE SCALE GENOMIC DNA]</scope>
    <source>
        <strain evidence="9 10">DSM 19619</strain>
    </source>
</reference>
<evidence type="ECO:0000256" key="6">
    <source>
        <dbReference type="ARBA" id="ARBA00023136"/>
    </source>
</evidence>
<dbReference type="SUPFAM" id="SSF161098">
    <property type="entry name" value="MetI-like"/>
    <property type="match status" value="1"/>
</dbReference>
<evidence type="ECO:0000313" key="9">
    <source>
        <dbReference type="EMBL" id="MDQ0469873.1"/>
    </source>
</evidence>
<dbReference type="PANTHER" id="PTHR43744">
    <property type="entry name" value="ABC TRANSPORTER PERMEASE PROTEIN MG189-RELATED-RELATED"/>
    <property type="match status" value="1"/>
</dbReference>
<evidence type="ECO:0000256" key="3">
    <source>
        <dbReference type="ARBA" id="ARBA00022475"/>
    </source>
</evidence>